<comment type="cofactor">
    <cofactor evidence="1">
        <name>Mg(2+)</name>
        <dbReference type="ChEBI" id="CHEBI:18420"/>
    </cofactor>
</comment>
<keyword evidence="5" id="KW-0547">Nucleotide-binding</keyword>
<evidence type="ECO:0000313" key="10">
    <source>
        <dbReference type="EMBL" id="CAK9256443.1"/>
    </source>
</evidence>
<accession>A0ABP0VPP4</accession>
<evidence type="ECO:0000256" key="5">
    <source>
        <dbReference type="RuleBase" id="RU003651"/>
    </source>
</evidence>
<dbReference type="Gene3D" id="3.40.50.300">
    <property type="entry name" value="P-loop containing nucleotide triphosphate hydrolases"/>
    <property type="match status" value="1"/>
</dbReference>
<dbReference type="Pfam" id="PF00004">
    <property type="entry name" value="AAA"/>
    <property type="match status" value="1"/>
</dbReference>
<feature type="region of interest" description="Disordered" evidence="7">
    <location>
        <begin position="503"/>
        <end position="528"/>
    </location>
</feature>
<keyword evidence="8" id="KW-0472">Membrane</keyword>
<feature type="transmembrane region" description="Helical" evidence="8">
    <location>
        <begin position="7"/>
        <end position="26"/>
    </location>
</feature>
<gene>
    <name evidence="10" type="ORF">CSSPJE1EN1_LOCUS1921</name>
</gene>
<evidence type="ECO:0000313" key="11">
    <source>
        <dbReference type="Proteomes" id="UP001497444"/>
    </source>
</evidence>
<keyword evidence="8" id="KW-1133">Transmembrane helix</keyword>
<evidence type="ECO:0000256" key="6">
    <source>
        <dbReference type="SAM" id="Coils"/>
    </source>
</evidence>
<feature type="compositionally biased region" description="Basic residues" evidence="7">
    <location>
        <begin position="505"/>
        <end position="522"/>
    </location>
</feature>
<dbReference type="InterPro" id="IPR050747">
    <property type="entry name" value="Mitochondrial_chaperone_BCS1"/>
</dbReference>
<comment type="catalytic activity">
    <reaction evidence="4">
        <text>ATP + H2O = ADP + phosphate + H(+)</text>
        <dbReference type="Rhea" id="RHEA:13065"/>
        <dbReference type="ChEBI" id="CHEBI:15377"/>
        <dbReference type="ChEBI" id="CHEBI:15378"/>
        <dbReference type="ChEBI" id="CHEBI:30616"/>
        <dbReference type="ChEBI" id="CHEBI:43474"/>
        <dbReference type="ChEBI" id="CHEBI:456216"/>
    </reaction>
</comment>
<dbReference type="Proteomes" id="UP001497444">
    <property type="component" value="Chromosome 1"/>
</dbReference>
<dbReference type="InterPro" id="IPR025753">
    <property type="entry name" value="AAA_N_dom"/>
</dbReference>
<dbReference type="InterPro" id="IPR003593">
    <property type="entry name" value="AAA+_ATPase"/>
</dbReference>
<organism evidence="10 11">
    <name type="scientific">Sphagnum jensenii</name>
    <dbReference type="NCBI Taxonomy" id="128206"/>
    <lineage>
        <taxon>Eukaryota</taxon>
        <taxon>Viridiplantae</taxon>
        <taxon>Streptophyta</taxon>
        <taxon>Embryophyta</taxon>
        <taxon>Bryophyta</taxon>
        <taxon>Sphagnophytina</taxon>
        <taxon>Sphagnopsida</taxon>
        <taxon>Sphagnales</taxon>
        <taxon>Sphagnaceae</taxon>
        <taxon>Sphagnum</taxon>
    </lineage>
</organism>
<dbReference type="Pfam" id="PF25568">
    <property type="entry name" value="AAA_lid_At3g28540"/>
    <property type="match status" value="1"/>
</dbReference>
<sequence>MAGGFEVAMTGLDMTYIWSLLGFIVMVRSMVPKKVTDAVVALLRTWWAQLLVFVNPFCCFHIFEYGTSPRGYRNRLYDTVQTYLRGEGNFRQVNALQLRRSDTDKHISFSLLGREVMTDNYEGITVWWTHTVTRERGRDRGKFSLKIYKRQKAWAMASYMDHICSKAADYRVNIHHLRLYGVSGGRWRCRTFGHPATFDTLTIDPSLKARIIADLKAFVECEEFFRKVGRPWKRGYLLHGPPGTGKTSLIAAMAKYLEYDIYDVQLNEIASNRELKLLLTRTKRRSITVIEDIDCSLNLSGERECKEPAASSYSSCTSRSNITPSGLLNFADGLWSSFCDERIIIFTTNYLEKLDPALVRPGRMDMHIHMSYCSFEVVKILMANYLSTSTHPLFETIEKLLGEGVLITPAQVSQVLLEKKDDPEIALERLVCQLELMKENLGKEEEKNEFEEYQQISTAGNQGRTMEMSPLKRGPNHMRKQLGVRYSQNRNPQLTHQQVVVQRNLKGRGGRGQPRGRGRGRSRVPFFG</sequence>
<dbReference type="InterPro" id="IPR003960">
    <property type="entry name" value="ATPase_AAA_CS"/>
</dbReference>
<evidence type="ECO:0000256" key="4">
    <source>
        <dbReference type="ARBA" id="ARBA00049360"/>
    </source>
</evidence>
<feature type="domain" description="AAA+ ATPase" evidence="9">
    <location>
        <begin position="232"/>
        <end position="374"/>
    </location>
</feature>
<dbReference type="PROSITE" id="PS00674">
    <property type="entry name" value="AAA"/>
    <property type="match status" value="1"/>
</dbReference>
<dbReference type="Pfam" id="PF14363">
    <property type="entry name" value="AAA_assoc"/>
    <property type="match status" value="1"/>
</dbReference>
<dbReference type="InterPro" id="IPR003959">
    <property type="entry name" value="ATPase_AAA_core"/>
</dbReference>
<evidence type="ECO:0000256" key="7">
    <source>
        <dbReference type="SAM" id="MobiDB-lite"/>
    </source>
</evidence>
<dbReference type="SUPFAM" id="SSF52540">
    <property type="entry name" value="P-loop containing nucleoside triphosphate hydrolases"/>
    <property type="match status" value="1"/>
</dbReference>
<evidence type="ECO:0000256" key="8">
    <source>
        <dbReference type="SAM" id="Phobius"/>
    </source>
</evidence>
<dbReference type="PANTHER" id="PTHR23070">
    <property type="entry name" value="BCS1 AAA-TYPE ATPASE"/>
    <property type="match status" value="1"/>
</dbReference>
<keyword evidence="5" id="KW-0067">ATP-binding</keyword>
<feature type="transmembrane region" description="Helical" evidence="8">
    <location>
        <begin position="46"/>
        <end position="66"/>
    </location>
</feature>
<protein>
    <recommendedName>
        <fullName evidence="9">AAA+ ATPase domain-containing protein</fullName>
    </recommendedName>
</protein>
<dbReference type="InterPro" id="IPR058017">
    <property type="entry name" value="At3g28540-like_C"/>
</dbReference>
<proteinExistence type="inferred from homology"/>
<dbReference type="InterPro" id="IPR027417">
    <property type="entry name" value="P-loop_NTPase"/>
</dbReference>
<evidence type="ECO:0000256" key="2">
    <source>
        <dbReference type="ARBA" id="ARBA00007448"/>
    </source>
</evidence>
<feature type="coiled-coil region" evidence="6">
    <location>
        <begin position="427"/>
        <end position="454"/>
    </location>
</feature>
<dbReference type="CDD" id="cd19510">
    <property type="entry name" value="RecA-like_BCS1"/>
    <property type="match status" value="1"/>
</dbReference>
<name>A0ABP0VPP4_9BRYO</name>
<keyword evidence="3" id="KW-0460">Magnesium</keyword>
<keyword evidence="8" id="KW-0812">Transmembrane</keyword>
<comment type="similarity">
    <text evidence="2">Belongs to the AAA ATPase family. BCS1 subfamily.</text>
</comment>
<evidence type="ECO:0000256" key="3">
    <source>
        <dbReference type="ARBA" id="ARBA00022842"/>
    </source>
</evidence>
<reference evidence="10 11" key="1">
    <citation type="submission" date="2024-02" db="EMBL/GenBank/DDBJ databases">
        <authorList>
            <consortium name="ELIXIR-Norway"/>
            <consortium name="Elixir Norway"/>
        </authorList>
    </citation>
    <scope>NUCLEOTIDE SEQUENCE [LARGE SCALE GENOMIC DNA]</scope>
</reference>
<dbReference type="SMART" id="SM00382">
    <property type="entry name" value="AAA"/>
    <property type="match status" value="1"/>
</dbReference>
<evidence type="ECO:0000259" key="9">
    <source>
        <dbReference type="SMART" id="SM00382"/>
    </source>
</evidence>
<evidence type="ECO:0000256" key="1">
    <source>
        <dbReference type="ARBA" id="ARBA00001946"/>
    </source>
</evidence>
<keyword evidence="6" id="KW-0175">Coiled coil</keyword>
<dbReference type="Gene3D" id="6.10.280.40">
    <property type="match status" value="1"/>
</dbReference>
<keyword evidence="11" id="KW-1185">Reference proteome</keyword>
<dbReference type="EMBL" id="OZ020096">
    <property type="protein sequence ID" value="CAK9256443.1"/>
    <property type="molecule type" value="Genomic_DNA"/>
</dbReference>